<dbReference type="SUPFAM" id="SSF144091">
    <property type="entry name" value="Rhomboid-like"/>
    <property type="match status" value="1"/>
</dbReference>
<keyword evidence="2 5" id="KW-0812">Transmembrane</keyword>
<reference evidence="7 8" key="2">
    <citation type="submission" date="2018-10" db="EMBL/GenBank/DDBJ databases">
        <authorList>
            <consortium name="Pathogen Informatics"/>
        </authorList>
    </citation>
    <scope>NUCLEOTIDE SEQUENCE [LARGE SCALE GENOMIC DNA]</scope>
</reference>
<evidence type="ECO:0000256" key="5">
    <source>
        <dbReference type="SAM" id="Phobius"/>
    </source>
</evidence>
<dbReference type="Pfam" id="PF01694">
    <property type="entry name" value="Rhomboid"/>
    <property type="match status" value="1"/>
</dbReference>
<dbReference type="AlphaFoldDB" id="A0A0N4VN54"/>
<evidence type="ECO:0000313" key="9">
    <source>
        <dbReference type="WBParaSite" id="EVEC_0001240001-mRNA-1"/>
    </source>
</evidence>
<dbReference type="InterPro" id="IPR022764">
    <property type="entry name" value="Peptidase_S54_rhomboid_dom"/>
</dbReference>
<organism evidence="9">
    <name type="scientific">Enterobius vermicularis</name>
    <name type="common">Human pinworm</name>
    <dbReference type="NCBI Taxonomy" id="51028"/>
    <lineage>
        <taxon>Eukaryota</taxon>
        <taxon>Metazoa</taxon>
        <taxon>Ecdysozoa</taxon>
        <taxon>Nematoda</taxon>
        <taxon>Chromadorea</taxon>
        <taxon>Rhabditida</taxon>
        <taxon>Spirurina</taxon>
        <taxon>Oxyuridomorpha</taxon>
        <taxon>Oxyuroidea</taxon>
        <taxon>Oxyuridae</taxon>
        <taxon>Enterobius</taxon>
    </lineage>
</organism>
<keyword evidence="8" id="KW-1185">Reference proteome</keyword>
<protein>
    <submittedName>
        <fullName evidence="9">Rhomboid domain-containing protein</fullName>
    </submittedName>
</protein>
<dbReference type="GO" id="GO:0016020">
    <property type="term" value="C:membrane"/>
    <property type="evidence" value="ECO:0007669"/>
    <property type="project" value="UniProtKB-SubCell"/>
</dbReference>
<sequence length="98" mass="10612">MTTVYDDDVNLIGASGAVYAMLAAYIVCILFSDTYKIGAVCWITAAVVVAICDTVFAVSTEYHANNFLGARTAYAAHFGGAITGNLKRKYLNCTYQFF</sequence>
<dbReference type="Proteomes" id="UP000274131">
    <property type="component" value="Unassembled WGS sequence"/>
</dbReference>
<dbReference type="EMBL" id="UXUI01012365">
    <property type="protein sequence ID" value="VDD96849.1"/>
    <property type="molecule type" value="Genomic_DNA"/>
</dbReference>
<reference evidence="9" key="1">
    <citation type="submission" date="2017-02" db="UniProtKB">
        <authorList>
            <consortium name="WormBaseParasite"/>
        </authorList>
    </citation>
    <scope>IDENTIFICATION</scope>
</reference>
<evidence type="ECO:0000259" key="6">
    <source>
        <dbReference type="Pfam" id="PF01694"/>
    </source>
</evidence>
<keyword evidence="4 5" id="KW-0472">Membrane</keyword>
<accession>A0A0N4VN54</accession>
<dbReference type="WBParaSite" id="EVEC_0001240001-mRNA-1">
    <property type="protein sequence ID" value="EVEC_0001240001-mRNA-1"/>
    <property type="gene ID" value="EVEC_0001240001"/>
</dbReference>
<evidence type="ECO:0000313" key="8">
    <source>
        <dbReference type="Proteomes" id="UP000274131"/>
    </source>
</evidence>
<evidence type="ECO:0000256" key="4">
    <source>
        <dbReference type="ARBA" id="ARBA00023136"/>
    </source>
</evidence>
<feature type="transmembrane region" description="Helical" evidence="5">
    <location>
        <begin position="12"/>
        <end position="32"/>
    </location>
</feature>
<name>A0A0N4VN54_ENTVE</name>
<evidence type="ECO:0000256" key="2">
    <source>
        <dbReference type="ARBA" id="ARBA00022692"/>
    </source>
</evidence>
<gene>
    <name evidence="7" type="ORF">EVEC_LOCUS11600</name>
</gene>
<dbReference type="Gene3D" id="1.20.1540.10">
    <property type="entry name" value="Rhomboid-like"/>
    <property type="match status" value="1"/>
</dbReference>
<evidence type="ECO:0000256" key="3">
    <source>
        <dbReference type="ARBA" id="ARBA00022989"/>
    </source>
</evidence>
<feature type="transmembrane region" description="Helical" evidence="5">
    <location>
        <begin position="39"/>
        <end position="58"/>
    </location>
</feature>
<dbReference type="STRING" id="51028.A0A0N4VN54"/>
<keyword evidence="3 5" id="KW-1133">Transmembrane helix</keyword>
<dbReference type="InterPro" id="IPR035952">
    <property type="entry name" value="Rhomboid-like_sf"/>
</dbReference>
<evidence type="ECO:0000256" key="1">
    <source>
        <dbReference type="ARBA" id="ARBA00004141"/>
    </source>
</evidence>
<dbReference type="GO" id="GO:0004252">
    <property type="term" value="F:serine-type endopeptidase activity"/>
    <property type="evidence" value="ECO:0007669"/>
    <property type="project" value="InterPro"/>
</dbReference>
<comment type="subcellular location">
    <subcellularLocation>
        <location evidence="1">Membrane</location>
        <topology evidence="1">Multi-pass membrane protein</topology>
    </subcellularLocation>
</comment>
<evidence type="ECO:0000313" key="7">
    <source>
        <dbReference type="EMBL" id="VDD96849.1"/>
    </source>
</evidence>
<feature type="domain" description="Peptidase S54 rhomboid" evidence="6">
    <location>
        <begin position="4"/>
        <end position="85"/>
    </location>
</feature>
<proteinExistence type="predicted"/>